<evidence type="ECO:0000256" key="1">
    <source>
        <dbReference type="ARBA" id="ARBA00004167"/>
    </source>
</evidence>
<keyword evidence="3 7" id="KW-0812">Transmembrane</keyword>
<reference evidence="10" key="1">
    <citation type="submission" date="2020-09" db="EMBL/GenBank/DDBJ databases">
        <authorList>
            <person name="Kikuchi T."/>
        </authorList>
    </citation>
    <scope>NUCLEOTIDE SEQUENCE</scope>
    <source>
        <strain evidence="10">SH1</strain>
    </source>
</reference>
<organism evidence="10 11">
    <name type="scientific">Bursaphelenchus okinawaensis</name>
    <dbReference type="NCBI Taxonomy" id="465554"/>
    <lineage>
        <taxon>Eukaryota</taxon>
        <taxon>Metazoa</taxon>
        <taxon>Ecdysozoa</taxon>
        <taxon>Nematoda</taxon>
        <taxon>Chromadorea</taxon>
        <taxon>Rhabditida</taxon>
        <taxon>Tylenchina</taxon>
        <taxon>Tylenchomorpha</taxon>
        <taxon>Aphelenchoidea</taxon>
        <taxon>Aphelenchoididae</taxon>
        <taxon>Bursaphelenchus</taxon>
    </lineage>
</organism>
<keyword evidence="11" id="KW-1185">Reference proteome</keyword>
<dbReference type="Pfam" id="PF20520">
    <property type="entry name" value="Ac45-VOA1_TM"/>
    <property type="match status" value="1"/>
</dbReference>
<feature type="signal peptide" evidence="8">
    <location>
        <begin position="1"/>
        <end position="23"/>
    </location>
</feature>
<evidence type="ECO:0000256" key="2">
    <source>
        <dbReference type="ARBA" id="ARBA00009037"/>
    </source>
</evidence>
<dbReference type="GO" id="GO:0033176">
    <property type="term" value="C:proton-transporting V-type ATPase complex"/>
    <property type="evidence" value="ECO:0007669"/>
    <property type="project" value="TreeGrafter"/>
</dbReference>
<evidence type="ECO:0000313" key="10">
    <source>
        <dbReference type="EMBL" id="CAD5216749.1"/>
    </source>
</evidence>
<keyword evidence="8" id="KW-0732">Signal</keyword>
<comment type="caution">
    <text evidence="10">The sequence shown here is derived from an EMBL/GenBank/DDBJ whole genome shotgun (WGS) entry which is preliminary data.</text>
</comment>
<evidence type="ECO:0000256" key="6">
    <source>
        <dbReference type="SAM" id="MobiDB-lite"/>
    </source>
</evidence>
<keyword evidence="5 7" id="KW-0472">Membrane</keyword>
<dbReference type="AlphaFoldDB" id="A0A811KN77"/>
<dbReference type="GO" id="GO:0001671">
    <property type="term" value="F:ATPase activator activity"/>
    <property type="evidence" value="ECO:0007669"/>
    <property type="project" value="TreeGrafter"/>
</dbReference>
<feature type="compositionally biased region" description="Acidic residues" evidence="6">
    <location>
        <begin position="147"/>
        <end position="156"/>
    </location>
</feature>
<feature type="region of interest" description="Disordered" evidence="6">
    <location>
        <begin position="147"/>
        <end position="177"/>
    </location>
</feature>
<keyword evidence="4 7" id="KW-1133">Transmembrane helix</keyword>
<feature type="chain" id="PRO_5035681631" description="V-type proton ATPase subunit S1/VOA1 transmembrane domain-containing protein" evidence="8">
    <location>
        <begin position="24"/>
        <end position="453"/>
    </location>
</feature>
<name>A0A811KN77_9BILA</name>
<evidence type="ECO:0000256" key="5">
    <source>
        <dbReference type="ARBA" id="ARBA00023136"/>
    </source>
</evidence>
<evidence type="ECO:0000259" key="9">
    <source>
        <dbReference type="Pfam" id="PF20520"/>
    </source>
</evidence>
<dbReference type="EMBL" id="CAJFDH010000003">
    <property type="protein sequence ID" value="CAD5216749.1"/>
    <property type="molecule type" value="Genomic_DNA"/>
</dbReference>
<dbReference type="GO" id="GO:0030641">
    <property type="term" value="P:regulation of cellular pH"/>
    <property type="evidence" value="ECO:0007669"/>
    <property type="project" value="TreeGrafter"/>
</dbReference>
<dbReference type="InterPro" id="IPR046756">
    <property type="entry name" value="VAS1/VOA1_TM"/>
</dbReference>
<dbReference type="Proteomes" id="UP000614601">
    <property type="component" value="Unassembled WGS sequence"/>
</dbReference>
<dbReference type="EMBL" id="CAJFCW020000003">
    <property type="protein sequence ID" value="CAG9106550.1"/>
    <property type="molecule type" value="Genomic_DNA"/>
</dbReference>
<dbReference type="Proteomes" id="UP000783686">
    <property type="component" value="Unassembled WGS sequence"/>
</dbReference>
<feature type="domain" description="V-type proton ATPase subunit S1/VOA1 transmembrane" evidence="9">
    <location>
        <begin position="404"/>
        <end position="441"/>
    </location>
</feature>
<evidence type="ECO:0000256" key="7">
    <source>
        <dbReference type="SAM" id="Phobius"/>
    </source>
</evidence>
<feature type="compositionally biased region" description="Basic residues" evidence="6">
    <location>
        <begin position="160"/>
        <end position="173"/>
    </location>
</feature>
<dbReference type="PANTHER" id="PTHR12471:SF7">
    <property type="entry name" value="V-TYPE PROTON ATPASE SUBUNIT S1"/>
    <property type="match status" value="1"/>
</dbReference>
<protein>
    <recommendedName>
        <fullName evidence="9">V-type proton ATPase subunit S1/VOA1 transmembrane domain-containing protein</fullName>
    </recommendedName>
</protein>
<sequence>MIQKMNKMNLNLLGVLFLPLVVSYDAILWSSDASNLEKDIKTLVDSANPRQKVYLIGVEDFNLDNLDKDTDESSVLHSIVSKKHEEISNFNGVSIPQNNPNVEYIEVMLETLDSIKKFENDFVAILSEPEAFKVNSRVKRVGLIDDNEGEEEEEEDPRPRSRQNSKSKSKSRFRSSGGASLNFPVILPPYDSKAASPKKPDSEWGSCLLYLESIGLYVFDATRKKDLLGIGAFMDSRSGNKFSFGDGNVKCDDENGEYEFTIEATPAKPLNAYRSGMKEKSSFFSINQPISFTLKIKNLKNEWRLVDVVINDDIQIKKGQQEWLNTSLSVKPQSASPASVLSLGVTGYNGYNYACSATNAAVFRTNKKNFDFGLVLGNVQIQTTGVLKDQKAKFAMLTNDCVPTFSAGSWMGIIVAVLLISILTFGFLMLNSVKTIDRFDDPKRKQMVVNVKE</sequence>
<dbReference type="PANTHER" id="PTHR12471">
    <property type="entry name" value="VACUOLAR ATP SYNTHASE SUBUNIT S1"/>
    <property type="match status" value="1"/>
</dbReference>
<dbReference type="OrthoDB" id="9985059at2759"/>
<evidence type="ECO:0000256" key="4">
    <source>
        <dbReference type="ARBA" id="ARBA00022989"/>
    </source>
</evidence>
<accession>A0A811KN77</accession>
<gene>
    <name evidence="10" type="ORF">BOKJ2_LOCUS6743</name>
</gene>
<evidence type="ECO:0000313" key="11">
    <source>
        <dbReference type="Proteomes" id="UP000614601"/>
    </source>
</evidence>
<dbReference type="InterPro" id="IPR008388">
    <property type="entry name" value="Ac45_acc_su"/>
</dbReference>
<comment type="subcellular location">
    <subcellularLocation>
        <location evidence="1">Membrane</location>
        <topology evidence="1">Single-pass membrane protein</topology>
    </subcellularLocation>
</comment>
<feature type="transmembrane region" description="Helical" evidence="7">
    <location>
        <begin position="410"/>
        <end position="430"/>
    </location>
</feature>
<evidence type="ECO:0000256" key="8">
    <source>
        <dbReference type="SAM" id="SignalP"/>
    </source>
</evidence>
<proteinExistence type="inferred from homology"/>
<evidence type="ECO:0000256" key="3">
    <source>
        <dbReference type="ARBA" id="ARBA00022692"/>
    </source>
</evidence>
<comment type="similarity">
    <text evidence="2">Belongs to the vacuolar ATPase subunit S1 family.</text>
</comment>